<dbReference type="Proteomes" id="UP000814033">
    <property type="component" value="Unassembled WGS sequence"/>
</dbReference>
<evidence type="ECO:0000313" key="2">
    <source>
        <dbReference type="Proteomes" id="UP000814033"/>
    </source>
</evidence>
<comment type="caution">
    <text evidence="1">The sequence shown here is derived from an EMBL/GenBank/DDBJ whole genome shotgun (WGS) entry which is preliminary data.</text>
</comment>
<reference evidence="1" key="2">
    <citation type="journal article" date="2022" name="New Phytol.">
        <title>Evolutionary transition to the ectomycorrhizal habit in the genomes of a hyperdiverse lineage of mushroom-forming fungi.</title>
        <authorList>
            <person name="Looney B."/>
            <person name="Miyauchi S."/>
            <person name="Morin E."/>
            <person name="Drula E."/>
            <person name="Courty P.E."/>
            <person name="Kohler A."/>
            <person name="Kuo A."/>
            <person name="LaButti K."/>
            <person name="Pangilinan J."/>
            <person name="Lipzen A."/>
            <person name="Riley R."/>
            <person name="Andreopoulos W."/>
            <person name="He G."/>
            <person name="Johnson J."/>
            <person name="Nolan M."/>
            <person name="Tritt A."/>
            <person name="Barry K.W."/>
            <person name="Grigoriev I.V."/>
            <person name="Nagy L.G."/>
            <person name="Hibbett D."/>
            <person name="Henrissat B."/>
            <person name="Matheny P.B."/>
            <person name="Labbe J."/>
            <person name="Martin F.M."/>
        </authorList>
    </citation>
    <scope>NUCLEOTIDE SEQUENCE</scope>
    <source>
        <strain evidence="1">FP105234-sp</strain>
    </source>
</reference>
<accession>A0ACB8RGC7</accession>
<gene>
    <name evidence="1" type="ORF">FA95DRAFT_505361</name>
</gene>
<dbReference type="EMBL" id="MU276039">
    <property type="protein sequence ID" value="KAI0042959.1"/>
    <property type="molecule type" value="Genomic_DNA"/>
</dbReference>
<organism evidence="1 2">
    <name type="scientific">Auriscalpium vulgare</name>
    <dbReference type="NCBI Taxonomy" id="40419"/>
    <lineage>
        <taxon>Eukaryota</taxon>
        <taxon>Fungi</taxon>
        <taxon>Dikarya</taxon>
        <taxon>Basidiomycota</taxon>
        <taxon>Agaricomycotina</taxon>
        <taxon>Agaricomycetes</taxon>
        <taxon>Russulales</taxon>
        <taxon>Auriscalpiaceae</taxon>
        <taxon>Auriscalpium</taxon>
    </lineage>
</organism>
<name>A0ACB8RGC7_9AGAM</name>
<sequence>MVSSPDRRRRRQRRWWALVATAREQRRGPLCVGTRTFMAPSAASLHYRPYASAYVACAHAPPLLLLARPSLDVALAALARRPSALPVGRRDASHSRQLPPARMAADALRVVLGGGLDRSHQRSTHRALLFSTSLIPAFDRPRPLRNARRPSNASSARPCVGRPLACTPICAWSRPRLSSPAELPCPALAAL</sequence>
<protein>
    <submittedName>
        <fullName evidence="1">Uncharacterized protein</fullName>
    </submittedName>
</protein>
<evidence type="ECO:0000313" key="1">
    <source>
        <dbReference type="EMBL" id="KAI0042959.1"/>
    </source>
</evidence>
<proteinExistence type="predicted"/>
<reference evidence="1" key="1">
    <citation type="submission" date="2021-02" db="EMBL/GenBank/DDBJ databases">
        <authorList>
            <consortium name="DOE Joint Genome Institute"/>
            <person name="Ahrendt S."/>
            <person name="Looney B.P."/>
            <person name="Miyauchi S."/>
            <person name="Morin E."/>
            <person name="Drula E."/>
            <person name="Courty P.E."/>
            <person name="Chicoki N."/>
            <person name="Fauchery L."/>
            <person name="Kohler A."/>
            <person name="Kuo A."/>
            <person name="Labutti K."/>
            <person name="Pangilinan J."/>
            <person name="Lipzen A."/>
            <person name="Riley R."/>
            <person name="Andreopoulos W."/>
            <person name="He G."/>
            <person name="Johnson J."/>
            <person name="Barry K.W."/>
            <person name="Grigoriev I.V."/>
            <person name="Nagy L."/>
            <person name="Hibbett D."/>
            <person name="Henrissat B."/>
            <person name="Matheny P.B."/>
            <person name="Labbe J."/>
            <person name="Martin F."/>
        </authorList>
    </citation>
    <scope>NUCLEOTIDE SEQUENCE</scope>
    <source>
        <strain evidence="1">FP105234-sp</strain>
    </source>
</reference>
<keyword evidence="2" id="KW-1185">Reference proteome</keyword>